<dbReference type="SUPFAM" id="SSF52980">
    <property type="entry name" value="Restriction endonuclease-like"/>
    <property type="match status" value="1"/>
</dbReference>
<organism evidence="2 3">
    <name type="scientific">Hymenobacter coccineus</name>
    <dbReference type="NCBI Taxonomy" id="1908235"/>
    <lineage>
        <taxon>Bacteria</taxon>
        <taxon>Pseudomonadati</taxon>
        <taxon>Bacteroidota</taxon>
        <taxon>Cytophagia</taxon>
        <taxon>Cytophagales</taxon>
        <taxon>Hymenobacteraceae</taxon>
        <taxon>Hymenobacter</taxon>
    </lineage>
</organism>
<dbReference type="RefSeq" id="WP_070746213.1">
    <property type="nucleotide sequence ID" value="NZ_MDZA01000417.1"/>
</dbReference>
<comment type="caution">
    <text evidence="2">The sequence shown here is derived from an EMBL/GenBank/DDBJ whole genome shotgun (WGS) entry which is preliminary data.</text>
</comment>
<keyword evidence="3" id="KW-1185">Reference proteome</keyword>
<dbReference type="Pfam" id="PF05685">
    <property type="entry name" value="Uma2"/>
    <property type="match status" value="1"/>
</dbReference>
<dbReference type="PANTHER" id="PTHR34107:SF7">
    <property type="entry name" value="SLR2092 PROTEIN"/>
    <property type="match status" value="1"/>
</dbReference>
<evidence type="ECO:0000259" key="1">
    <source>
        <dbReference type="Pfam" id="PF05685"/>
    </source>
</evidence>
<dbReference type="OrthoDB" id="9799703at2"/>
<dbReference type="InterPro" id="IPR012296">
    <property type="entry name" value="Nuclease_put_TT1808"/>
</dbReference>
<name>A0A1G1SXG1_9BACT</name>
<dbReference type="PANTHER" id="PTHR34107">
    <property type="entry name" value="SLL0198 PROTEIN-RELATED"/>
    <property type="match status" value="1"/>
</dbReference>
<evidence type="ECO:0000313" key="2">
    <source>
        <dbReference type="EMBL" id="OGX83318.1"/>
    </source>
</evidence>
<dbReference type="InterPro" id="IPR011335">
    <property type="entry name" value="Restrct_endonuc-II-like"/>
</dbReference>
<gene>
    <name evidence="2" type="ORF">BEN49_12550</name>
</gene>
<evidence type="ECO:0000313" key="3">
    <source>
        <dbReference type="Proteomes" id="UP000177506"/>
    </source>
</evidence>
<dbReference type="Proteomes" id="UP000177506">
    <property type="component" value="Unassembled WGS sequence"/>
</dbReference>
<dbReference type="CDD" id="cd06260">
    <property type="entry name" value="DUF820-like"/>
    <property type="match status" value="1"/>
</dbReference>
<dbReference type="AlphaFoldDB" id="A0A1G1SXG1"/>
<dbReference type="InterPro" id="IPR008538">
    <property type="entry name" value="Uma2"/>
</dbReference>
<dbReference type="EMBL" id="MDZA01000417">
    <property type="protein sequence ID" value="OGX83318.1"/>
    <property type="molecule type" value="Genomic_DNA"/>
</dbReference>
<proteinExistence type="predicted"/>
<protein>
    <recommendedName>
        <fullName evidence="1">Putative restriction endonuclease domain-containing protein</fullName>
    </recommendedName>
</protein>
<accession>A0A1G1SXG1</accession>
<sequence length="194" mass="21934">MDVIKLKTPVLDRLTEGEFAQFCLDHRDLRIERNSSGQITIMPPVFTESGFSNNELSRQLGNWNHRARLGRVGDSSTGYTLPDGAMFSPDASWVAEERWQALPPDDRRRFARICPDFVLELASSSDRLPDLLGKMHDWLGAGVRLAWLVVPSTETVHIFEPPHPPRLVQGFDQLLSGDPVLPGFTLELKELRPY</sequence>
<dbReference type="Gene3D" id="3.90.1570.10">
    <property type="entry name" value="tt1808, chain A"/>
    <property type="match status" value="1"/>
</dbReference>
<reference evidence="2 3" key="1">
    <citation type="submission" date="2016-08" db="EMBL/GenBank/DDBJ databases">
        <title>Hymenobacter coccineus sp. nov., Hymenobacter lapidarius sp. nov. and Hymenobacter glacialis sp. nov., isolated from Antarctic soil.</title>
        <authorList>
            <person name="Sedlacek I."/>
            <person name="Kralova S."/>
            <person name="Kyrova K."/>
            <person name="Maslanova I."/>
            <person name="Stankova E."/>
            <person name="Vrbovska V."/>
            <person name="Nemec M."/>
            <person name="Bartak M."/>
            <person name="Svec P."/>
            <person name="Busse H.-J."/>
            <person name="Pantucek R."/>
        </authorList>
    </citation>
    <scope>NUCLEOTIDE SEQUENCE [LARGE SCALE GENOMIC DNA]</scope>
    <source>
        <strain evidence="2 3">CCM 8649</strain>
    </source>
</reference>
<feature type="domain" description="Putative restriction endonuclease" evidence="1">
    <location>
        <begin position="18"/>
        <end position="188"/>
    </location>
</feature>